<proteinExistence type="predicted"/>
<protein>
    <submittedName>
        <fullName evidence="1">Uncharacterized protein</fullName>
    </submittedName>
</protein>
<accession>A0A0E9XG03</accession>
<reference evidence="1" key="2">
    <citation type="journal article" date="2015" name="Fish Shellfish Immunol.">
        <title>Early steps in the European eel (Anguilla anguilla)-Vibrio vulnificus interaction in the gills: Role of the RtxA13 toxin.</title>
        <authorList>
            <person name="Callol A."/>
            <person name="Pajuelo D."/>
            <person name="Ebbesson L."/>
            <person name="Teles M."/>
            <person name="MacKenzie S."/>
            <person name="Amaro C."/>
        </authorList>
    </citation>
    <scope>NUCLEOTIDE SEQUENCE</scope>
</reference>
<organism evidence="1">
    <name type="scientific">Anguilla anguilla</name>
    <name type="common">European freshwater eel</name>
    <name type="synonym">Muraena anguilla</name>
    <dbReference type="NCBI Taxonomy" id="7936"/>
    <lineage>
        <taxon>Eukaryota</taxon>
        <taxon>Metazoa</taxon>
        <taxon>Chordata</taxon>
        <taxon>Craniata</taxon>
        <taxon>Vertebrata</taxon>
        <taxon>Euteleostomi</taxon>
        <taxon>Actinopterygii</taxon>
        <taxon>Neopterygii</taxon>
        <taxon>Teleostei</taxon>
        <taxon>Anguilliformes</taxon>
        <taxon>Anguillidae</taxon>
        <taxon>Anguilla</taxon>
    </lineage>
</organism>
<dbReference type="EMBL" id="GBXM01007231">
    <property type="protein sequence ID" value="JAI01347.1"/>
    <property type="molecule type" value="Transcribed_RNA"/>
</dbReference>
<sequence>MGPPAQTEVAECVCQLRCTSPKRSQCRYGRTHIIASVLSAP</sequence>
<dbReference type="AlphaFoldDB" id="A0A0E9XG03"/>
<name>A0A0E9XG03_ANGAN</name>
<evidence type="ECO:0000313" key="1">
    <source>
        <dbReference type="EMBL" id="JAI01347.1"/>
    </source>
</evidence>
<reference evidence="1" key="1">
    <citation type="submission" date="2014-11" db="EMBL/GenBank/DDBJ databases">
        <authorList>
            <person name="Amaro Gonzalez C."/>
        </authorList>
    </citation>
    <scope>NUCLEOTIDE SEQUENCE</scope>
</reference>